<keyword evidence="5" id="KW-0479">Metal-binding</keyword>
<keyword evidence="7" id="KW-0539">Nucleus</keyword>
<protein>
    <submittedName>
        <fullName evidence="9">Putative transposase</fullName>
    </submittedName>
</protein>
<comment type="similarity">
    <text evidence="3">Belongs to the HARBI1 family.</text>
</comment>
<evidence type="ECO:0000256" key="6">
    <source>
        <dbReference type="ARBA" id="ARBA00022801"/>
    </source>
</evidence>
<evidence type="ECO:0000256" key="3">
    <source>
        <dbReference type="ARBA" id="ARBA00006958"/>
    </source>
</evidence>
<keyword evidence="4" id="KW-0540">Nuclease</keyword>
<evidence type="ECO:0000256" key="1">
    <source>
        <dbReference type="ARBA" id="ARBA00001968"/>
    </source>
</evidence>
<dbReference type="AlphaFoldDB" id="A0A1E1XA83"/>
<dbReference type="PANTHER" id="PTHR22930:SF85">
    <property type="entry name" value="GH03217P-RELATED"/>
    <property type="match status" value="1"/>
</dbReference>
<dbReference type="GO" id="GO:0005634">
    <property type="term" value="C:nucleus"/>
    <property type="evidence" value="ECO:0007669"/>
    <property type="project" value="UniProtKB-SubCell"/>
</dbReference>
<reference evidence="9" key="1">
    <citation type="journal article" date="2017" name="Front. Cell. Infect. Microbiol.">
        <title>The Distinct Transcriptional Response of the Midgut of Amblyomma sculptum and Amblyomma aureolatum Ticks to Rickettsia rickettsii Correlates to Their Differences in Susceptibility to Infection.</title>
        <authorList>
            <person name="Martins L.A."/>
            <person name="Galletti M.F.B.M."/>
            <person name="Ribeiro J.M."/>
            <person name="Fujita A."/>
            <person name="Costa F.B."/>
            <person name="Labruna M.B."/>
            <person name="Daffre S."/>
            <person name="Fogaca A.C."/>
        </authorList>
    </citation>
    <scope>NUCLEOTIDE SEQUENCE</scope>
</reference>
<organism evidence="9">
    <name type="scientific">Amblyomma aureolatum</name>
    <dbReference type="NCBI Taxonomy" id="187763"/>
    <lineage>
        <taxon>Eukaryota</taxon>
        <taxon>Metazoa</taxon>
        <taxon>Ecdysozoa</taxon>
        <taxon>Arthropoda</taxon>
        <taxon>Chelicerata</taxon>
        <taxon>Arachnida</taxon>
        <taxon>Acari</taxon>
        <taxon>Parasitiformes</taxon>
        <taxon>Ixodida</taxon>
        <taxon>Ixodoidea</taxon>
        <taxon>Ixodidae</taxon>
        <taxon>Amblyomminae</taxon>
        <taxon>Amblyomma</taxon>
    </lineage>
</organism>
<comment type="cofactor">
    <cofactor evidence="1">
        <name>a divalent metal cation</name>
        <dbReference type="ChEBI" id="CHEBI:60240"/>
    </cofactor>
</comment>
<dbReference type="EMBL" id="GFAC01003242">
    <property type="protein sequence ID" value="JAT95946.1"/>
    <property type="molecule type" value="mRNA"/>
</dbReference>
<evidence type="ECO:0000313" key="9">
    <source>
        <dbReference type="EMBL" id="JAT95946.1"/>
    </source>
</evidence>
<dbReference type="InterPro" id="IPR045249">
    <property type="entry name" value="HARBI1-like"/>
</dbReference>
<comment type="subcellular location">
    <subcellularLocation>
        <location evidence="2">Nucleus</location>
    </subcellularLocation>
</comment>
<feature type="non-terminal residue" evidence="9">
    <location>
        <position position="1"/>
    </location>
</feature>
<evidence type="ECO:0000256" key="5">
    <source>
        <dbReference type="ARBA" id="ARBA00022723"/>
    </source>
</evidence>
<dbReference type="Pfam" id="PF13359">
    <property type="entry name" value="DDE_Tnp_4"/>
    <property type="match status" value="1"/>
</dbReference>
<dbReference type="GO" id="GO:0004518">
    <property type="term" value="F:nuclease activity"/>
    <property type="evidence" value="ECO:0007669"/>
    <property type="project" value="UniProtKB-KW"/>
</dbReference>
<evidence type="ECO:0000259" key="8">
    <source>
        <dbReference type="Pfam" id="PF13359"/>
    </source>
</evidence>
<proteinExistence type="evidence at transcript level"/>
<dbReference type="GO" id="GO:0046872">
    <property type="term" value="F:metal ion binding"/>
    <property type="evidence" value="ECO:0007669"/>
    <property type="project" value="UniProtKB-KW"/>
</dbReference>
<dbReference type="InterPro" id="IPR027806">
    <property type="entry name" value="HARBI1_dom"/>
</dbReference>
<dbReference type="GO" id="GO:0016787">
    <property type="term" value="F:hydrolase activity"/>
    <property type="evidence" value="ECO:0007669"/>
    <property type="project" value="UniProtKB-KW"/>
</dbReference>
<evidence type="ECO:0000256" key="2">
    <source>
        <dbReference type="ARBA" id="ARBA00004123"/>
    </source>
</evidence>
<feature type="domain" description="DDE Tnp4" evidence="8">
    <location>
        <begin position="184"/>
        <end position="345"/>
    </location>
</feature>
<name>A0A1E1XA83_9ACAR</name>
<sequence>EALLSAKRAELQAVRVQKASVKKKRKAAERRCRSLAALAVAMSARERSVWTLSRPPSWYNTTVPTLSDEDFKANFRVTRSTFAYIVSSCPALTRQDTNMRACIPLHQRVALSLYRLATSAEERTVAHLFGVSRPSVNIIFREFCDVIVDVLEPQVVRFPSLNNVRDHVRQFEACTGFPQGFGALDGCHIKVSPPKENAQDYYNYKGWYSIILLAVVDHNYKFMFVNVGSPGRNHDAAVYRGSILPDVVGSDLFTVPTQIIEGMPIGAVLLCDQAFPLQRHLMKPFPHMSASDPTVQTFNYTLSKARRVVENAFGRLKARFRALKMIECHIENVNSIVRACCILHNVCEHMRDQCDTQWSAEAAAGELPHPVCVSNAVSSSGESVRRALAKHICSLKP</sequence>
<keyword evidence="6" id="KW-0378">Hydrolase</keyword>
<dbReference type="PANTHER" id="PTHR22930">
    <property type="match status" value="1"/>
</dbReference>
<evidence type="ECO:0000256" key="7">
    <source>
        <dbReference type="ARBA" id="ARBA00023242"/>
    </source>
</evidence>
<accession>A0A1E1XA83</accession>
<evidence type="ECO:0000256" key="4">
    <source>
        <dbReference type="ARBA" id="ARBA00022722"/>
    </source>
</evidence>